<keyword evidence="2 7" id="KW-0349">Heme</keyword>
<dbReference type="KEGG" id="bfz:BAU07_01310"/>
<evidence type="ECO:0000256" key="2">
    <source>
        <dbReference type="ARBA" id="ARBA00022617"/>
    </source>
</evidence>
<dbReference type="OrthoDB" id="4168525at2"/>
<evidence type="ECO:0000256" key="5">
    <source>
        <dbReference type="ARBA" id="ARBA00023004"/>
    </source>
</evidence>
<evidence type="ECO:0000313" key="9">
    <source>
        <dbReference type="Proteomes" id="UP000091926"/>
    </source>
</evidence>
<evidence type="ECO:0000256" key="3">
    <source>
        <dbReference type="ARBA" id="ARBA00022723"/>
    </source>
</evidence>
<evidence type="ECO:0000256" key="4">
    <source>
        <dbReference type="ARBA" id="ARBA00023002"/>
    </source>
</evidence>
<dbReference type="InterPro" id="IPR001128">
    <property type="entry name" value="Cyt_P450"/>
</dbReference>
<dbReference type="STRING" id="463014.BAU07_01310"/>
<dbReference type="SUPFAM" id="SSF48264">
    <property type="entry name" value="Cytochrome P450"/>
    <property type="match status" value="1"/>
</dbReference>
<dbReference type="PRINTS" id="PR00359">
    <property type="entry name" value="BP450"/>
</dbReference>
<dbReference type="PRINTS" id="PR00385">
    <property type="entry name" value="P450"/>
</dbReference>
<dbReference type="AlphaFoldDB" id="A0A193G9J8"/>
<dbReference type="GO" id="GO:0005506">
    <property type="term" value="F:iron ion binding"/>
    <property type="evidence" value="ECO:0007669"/>
    <property type="project" value="InterPro"/>
</dbReference>
<dbReference type="CDD" id="cd20625">
    <property type="entry name" value="CYP164-like"/>
    <property type="match status" value="1"/>
</dbReference>
<keyword evidence="3 7" id="KW-0479">Metal-binding</keyword>
<proteinExistence type="inferred from homology"/>
<reference evidence="8 9" key="1">
    <citation type="submission" date="2016-06" db="EMBL/GenBank/DDBJ databases">
        <title>Complete genome sequences of Bordetella bronchialis and Bordetella flabilis.</title>
        <authorList>
            <person name="LiPuma J.J."/>
            <person name="Spilker T."/>
        </authorList>
    </citation>
    <scope>NUCLEOTIDE SEQUENCE [LARGE SCALE GENOMIC DNA]</scope>
    <source>
        <strain evidence="8 9">AU10664</strain>
    </source>
</reference>
<dbReference type="PANTHER" id="PTHR46696:SF1">
    <property type="entry name" value="CYTOCHROME P450 YJIB-RELATED"/>
    <property type="match status" value="1"/>
</dbReference>
<dbReference type="EMBL" id="CP016172">
    <property type="protein sequence ID" value="ANN75944.1"/>
    <property type="molecule type" value="Genomic_DNA"/>
</dbReference>
<keyword evidence="6 7" id="KW-0503">Monooxygenase</keyword>
<dbReference type="PROSITE" id="PS00086">
    <property type="entry name" value="CYTOCHROME_P450"/>
    <property type="match status" value="1"/>
</dbReference>
<comment type="similarity">
    <text evidence="1 7">Belongs to the cytochrome P450 family.</text>
</comment>
<keyword evidence="4 7" id="KW-0560">Oxidoreductase</keyword>
<accession>A0A193G9J8</accession>
<sequence>MKLQDLSTPDFYRDPYPFYEKIRASGKIFKVAPNILLSGHFDMIDAMLLDRRMGKGYMESIRARYGEDGPNQPAFQGLARMFLMMNPPAHTRLRTLLTKAFDARHVEALRLVCQEVADELVDAFPRREAFDLVSAYCAPLPVRIICRLLDVPVADADMLAADVNQLVLSLEAAPLPPEGVEKVNAAMLAVEAYFRRLVRARREQPGDDLISVLLSVEADGEGMTEEEIVSNVILLFIAGHETTANMMGNALIALHRHPEQLRQLKQRPEWLPRAINECLRYDSSVQFTTRMALEDTEAGGVPLPKGSIVFMCVGAANRDPERYADPDKLVIDRPETGNRLISFGGGIHYCMGARLAAMELQVGLSTLLARIPDMRLVNLDALQWRARNTVRGVETLIAAR</sequence>
<name>A0A193G9J8_9BORD</name>
<dbReference type="GO" id="GO:0016705">
    <property type="term" value="F:oxidoreductase activity, acting on paired donors, with incorporation or reduction of molecular oxygen"/>
    <property type="evidence" value="ECO:0007669"/>
    <property type="project" value="InterPro"/>
</dbReference>
<dbReference type="InterPro" id="IPR002397">
    <property type="entry name" value="Cyt_P450_B"/>
</dbReference>
<dbReference type="InterPro" id="IPR036396">
    <property type="entry name" value="Cyt_P450_sf"/>
</dbReference>
<protein>
    <submittedName>
        <fullName evidence="8">Cytochrome</fullName>
    </submittedName>
</protein>
<dbReference type="FunFam" id="1.10.630.10:FF:000018">
    <property type="entry name" value="Cytochrome P450 monooxygenase"/>
    <property type="match status" value="1"/>
</dbReference>
<dbReference type="GO" id="GO:0004497">
    <property type="term" value="F:monooxygenase activity"/>
    <property type="evidence" value="ECO:0007669"/>
    <property type="project" value="UniProtKB-KW"/>
</dbReference>
<gene>
    <name evidence="8" type="ORF">BAU07_01310</name>
</gene>
<dbReference type="Pfam" id="PF00067">
    <property type="entry name" value="p450"/>
    <property type="match status" value="1"/>
</dbReference>
<keyword evidence="9" id="KW-1185">Reference proteome</keyword>
<evidence type="ECO:0000256" key="1">
    <source>
        <dbReference type="ARBA" id="ARBA00010617"/>
    </source>
</evidence>
<evidence type="ECO:0000313" key="8">
    <source>
        <dbReference type="EMBL" id="ANN75944.1"/>
    </source>
</evidence>
<dbReference type="Proteomes" id="UP000091926">
    <property type="component" value="Chromosome"/>
</dbReference>
<dbReference type="GO" id="GO:0020037">
    <property type="term" value="F:heme binding"/>
    <property type="evidence" value="ECO:0007669"/>
    <property type="project" value="InterPro"/>
</dbReference>
<keyword evidence="5 7" id="KW-0408">Iron</keyword>
<dbReference type="PANTHER" id="PTHR46696">
    <property type="entry name" value="P450, PUTATIVE (EUROFUNG)-RELATED"/>
    <property type="match status" value="1"/>
</dbReference>
<dbReference type="Gene3D" id="1.10.630.10">
    <property type="entry name" value="Cytochrome P450"/>
    <property type="match status" value="1"/>
</dbReference>
<evidence type="ECO:0000256" key="7">
    <source>
        <dbReference type="RuleBase" id="RU000461"/>
    </source>
</evidence>
<dbReference type="RefSeq" id="WP_066653009.1">
    <property type="nucleotide sequence ID" value="NZ_CBCSCL010000002.1"/>
</dbReference>
<dbReference type="InterPro" id="IPR017972">
    <property type="entry name" value="Cyt_P450_CS"/>
</dbReference>
<evidence type="ECO:0000256" key="6">
    <source>
        <dbReference type="ARBA" id="ARBA00023033"/>
    </source>
</evidence>
<organism evidence="8 9">
    <name type="scientific">Bordetella flabilis</name>
    <dbReference type="NCBI Taxonomy" id="463014"/>
    <lineage>
        <taxon>Bacteria</taxon>
        <taxon>Pseudomonadati</taxon>
        <taxon>Pseudomonadota</taxon>
        <taxon>Betaproteobacteria</taxon>
        <taxon>Burkholderiales</taxon>
        <taxon>Alcaligenaceae</taxon>
        <taxon>Bordetella</taxon>
    </lineage>
</organism>